<proteinExistence type="predicted"/>
<sequence>MSQDTTFPPFTQNVPPPPSDVTQEVVGPLDVAHDATRNAVDVRCDGARTNKNVDCEMSGKKIARGRVDGYKIRTTSAGSPQYLSRVPVCEIVLSRACRHK</sequence>
<reference evidence="2 3" key="1">
    <citation type="journal article" date="2023" name="Nucleic Acids Res.">
        <title>The hologenome of Daphnia magna reveals possible DNA methylation and microbiome-mediated evolution of the host genome.</title>
        <authorList>
            <person name="Chaturvedi A."/>
            <person name="Li X."/>
            <person name="Dhandapani V."/>
            <person name="Marshall H."/>
            <person name="Kissane S."/>
            <person name="Cuenca-Cambronero M."/>
            <person name="Asole G."/>
            <person name="Calvet F."/>
            <person name="Ruiz-Romero M."/>
            <person name="Marangio P."/>
            <person name="Guigo R."/>
            <person name="Rago D."/>
            <person name="Mirbahai L."/>
            <person name="Eastwood N."/>
            <person name="Colbourne J.K."/>
            <person name="Zhou J."/>
            <person name="Mallon E."/>
            <person name="Orsini L."/>
        </authorList>
    </citation>
    <scope>NUCLEOTIDE SEQUENCE [LARGE SCALE GENOMIC DNA]</scope>
    <source>
        <strain evidence="2">LRV0_1</strain>
    </source>
</reference>
<evidence type="ECO:0000256" key="1">
    <source>
        <dbReference type="SAM" id="MobiDB-lite"/>
    </source>
</evidence>
<accession>A0ABR0AK89</accession>
<dbReference type="Proteomes" id="UP001234178">
    <property type="component" value="Unassembled WGS sequence"/>
</dbReference>
<feature type="compositionally biased region" description="Low complexity" evidence="1">
    <location>
        <begin position="1"/>
        <end position="13"/>
    </location>
</feature>
<protein>
    <submittedName>
        <fullName evidence="2">Uncharacterized protein</fullName>
    </submittedName>
</protein>
<gene>
    <name evidence="2" type="ORF">OUZ56_014594</name>
</gene>
<dbReference type="EMBL" id="JAOYFB010000038">
    <property type="protein sequence ID" value="KAK4025532.1"/>
    <property type="molecule type" value="Genomic_DNA"/>
</dbReference>
<evidence type="ECO:0000313" key="2">
    <source>
        <dbReference type="EMBL" id="KAK4025532.1"/>
    </source>
</evidence>
<organism evidence="2 3">
    <name type="scientific">Daphnia magna</name>
    <dbReference type="NCBI Taxonomy" id="35525"/>
    <lineage>
        <taxon>Eukaryota</taxon>
        <taxon>Metazoa</taxon>
        <taxon>Ecdysozoa</taxon>
        <taxon>Arthropoda</taxon>
        <taxon>Crustacea</taxon>
        <taxon>Branchiopoda</taxon>
        <taxon>Diplostraca</taxon>
        <taxon>Cladocera</taxon>
        <taxon>Anomopoda</taxon>
        <taxon>Daphniidae</taxon>
        <taxon>Daphnia</taxon>
    </lineage>
</organism>
<keyword evidence="3" id="KW-1185">Reference proteome</keyword>
<feature type="region of interest" description="Disordered" evidence="1">
    <location>
        <begin position="1"/>
        <end position="22"/>
    </location>
</feature>
<name>A0ABR0AK89_9CRUS</name>
<evidence type="ECO:0000313" key="3">
    <source>
        <dbReference type="Proteomes" id="UP001234178"/>
    </source>
</evidence>
<comment type="caution">
    <text evidence="2">The sequence shown here is derived from an EMBL/GenBank/DDBJ whole genome shotgun (WGS) entry which is preliminary data.</text>
</comment>